<accession>W6XR89</accession>
<dbReference type="PANTHER" id="PTHR10622">
    <property type="entry name" value="HET DOMAIN-CONTAINING PROTEIN"/>
    <property type="match status" value="1"/>
</dbReference>
<dbReference type="Proteomes" id="UP000053841">
    <property type="component" value="Unassembled WGS sequence"/>
</dbReference>
<dbReference type="EMBL" id="KI964840">
    <property type="protein sequence ID" value="EUC28128.1"/>
    <property type="molecule type" value="Genomic_DNA"/>
</dbReference>
<protein>
    <recommendedName>
        <fullName evidence="3">Heterokaryon incompatibility domain-containing protein</fullName>
    </recommendedName>
</protein>
<dbReference type="OrthoDB" id="674604at2759"/>
<dbReference type="STRING" id="930089.W6XR89"/>
<keyword evidence="2" id="KW-1185">Reference proteome</keyword>
<dbReference type="PANTHER" id="PTHR10622:SF11">
    <property type="entry name" value="HET-DOMAIN-CONTAINING PROTEIN"/>
    <property type="match status" value="1"/>
</dbReference>
<evidence type="ECO:0000313" key="2">
    <source>
        <dbReference type="Proteomes" id="UP000053841"/>
    </source>
</evidence>
<dbReference type="GeneID" id="19144000"/>
<dbReference type="KEGG" id="bze:COCCADRAFT_109959"/>
<proteinExistence type="predicted"/>
<evidence type="ECO:0000313" key="1">
    <source>
        <dbReference type="EMBL" id="EUC28128.1"/>
    </source>
</evidence>
<dbReference type="AlphaFoldDB" id="W6XR89"/>
<dbReference type="RefSeq" id="XP_007717559.1">
    <property type="nucleotide sequence ID" value="XM_007719369.1"/>
</dbReference>
<name>W6XR89_COCC2</name>
<reference evidence="1 2" key="1">
    <citation type="journal article" date="2013" name="PLoS Genet.">
        <title>Comparative genome structure, secondary metabolite, and effector coding capacity across Cochliobolus pathogens.</title>
        <authorList>
            <person name="Condon B.J."/>
            <person name="Leng Y."/>
            <person name="Wu D."/>
            <person name="Bushley K.E."/>
            <person name="Ohm R.A."/>
            <person name="Otillar R."/>
            <person name="Martin J."/>
            <person name="Schackwitz W."/>
            <person name="Grimwood J."/>
            <person name="MohdZainudin N."/>
            <person name="Xue C."/>
            <person name="Wang R."/>
            <person name="Manning V.A."/>
            <person name="Dhillon B."/>
            <person name="Tu Z.J."/>
            <person name="Steffenson B.J."/>
            <person name="Salamov A."/>
            <person name="Sun H."/>
            <person name="Lowry S."/>
            <person name="LaButti K."/>
            <person name="Han J."/>
            <person name="Copeland A."/>
            <person name="Lindquist E."/>
            <person name="Barry K."/>
            <person name="Schmutz J."/>
            <person name="Baker S.E."/>
            <person name="Ciuffetti L.M."/>
            <person name="Grigoriev I.V."/>
            <person name="Zhong S."/>
            <person name="Turgeon B.G."/>
        </authorList>
    </citation>
    <scope>NUCLEOTIDE SEQUENCE [LARGE SCALE GENOMIC DNA]</scope>
    <source>
        <strain evidence="1 2">26-R-13</strain>
    </source>
</reference>
<gene>
    <name evidence="1" type="ORF">COCCADRAFT_109959</name>
</gene>
<organism evidence="1 2">
    <name type="scientific">Cochliobolus carbonum (strain 26-R-13)</name>
    <name type="common">Maize leaf spot fungus</name>
    <name type="synonym">Bipolaris zeicola</name>
    <dbReference type="NCBI Taxonomy" id="930089"/>
    <lineage>
        <taxon>Eukaryota</taxon>
        <taxon>Fungi</taxon>
        <taxon>Dikarya</taxon>
        <taxon>Ascomycota</taxon>
        <taxon>Pezizomycotina</taxon>
        <taxon>Dothideomycetes</taxon>
        <taxon>Pleosporomycetidae</taxon>
        <taxon>Pleosporales</taxon>
        <taxon>Pleosporineae</taxon>
        <taxon>Pleosporaceae</taxon>
        <taxon>Bipolaris</taxon>
    </lineage>
</organism>
<evidence type="ECO:0008006" key="3">
    <source>
        <dbReference type="Google" id="ProtNLM"/>
    </source>
</evidence>
<sequence>MRLLYHGDDGELSVTADLVDRPDTSLRDSLQSFLVDTCCINKANKTELSLAIRSMFRWYRDAARW</sequence>
<dbReference type="HOGENOM" id="CLU_2849349_0_0_1"/>